<organism evidence="7 8">
    <name type="scientific">Stylonychia lemnae</name>
    <name type="common">Ciliate</name>
    <dbReference type="NCBI Taxonomy" id="5949"/>
    <lineage>
        <taxon>Eukaryota</taxon>
        <taxon>Sar</taxon>
        <taxon>Alveolata</taxon>
        <taxon>Ciliophora</taxon>
        <taxon>Intramacronucleata</taxon>
        <taxon>Spirotrichea</taxon>
        <taxon>Stichotrichia</taxon>
        <taxon>Sporadotrichida</taxon>
        <taxon>Oxytrichidae</taxon>
        <taxon>Stylonychinae</taxon>
        <taxon>Stylonychia</taxon>
    </lineage>
</organism>
<dbReference type="EMBL" id="CCKQ01013332">
    <property type="protein sequence ID" value="CDW84980.1"/>
    <property type="molecule type" value="Genomic_DNA"/>
</dbReference>
<evidence type="ECO:0000256" key="4">
    <source>
        <dbReference type="ARBA" id="ARBA00023136"/>
    </source>
</evidence>
<feature type="transmembrane region" description="Helical" evidence="5">
    <location>
        <begin position="386"/>
        <end position="406"/>
    </location>
</feature>
<feature type="transmembrane region" description="Helical" evidence="5">
    <location>
        <begin position="134"/>
        <end position="156"/>
    </location>
</feature>
<evidence type="ECO:0000313" key="7">
    <source>
        <dbReference type="EMBL" id="CDW84980.1"/>
    </source>
</evidence>
<feature type="transmembrane region" description="Helical" evidence="5">
    <location>
        <begin position="176"/>
        <end position="192"/>
    </location>
</feature>
<feature type="domain" description="Amino acid transporter transmembrane" evidence="6">
    <location>
        <begin position="45"/>
        <end position="443"/>
    </location>
</feature>
<dbReference type="InterPro" id="IPR013057">
    <property type="entry name" value="AA_transpt_TM"/>
</dbReference>
<comment type="subcellular location">
    <subcellularLocation>
        <location evidence="1">Membrane</location>
        <topology evidence="1">Multi-pass membrane protein</topology>
    </subcellularLocation>
</comment>
<evidence type="ECO:0000256" key="2">
    <source>
        <dbReference type="ARBA" id="ARBA00022692"/>
    </source>
</evidence>
<keyword evidence="8" id="KW-1185">Reference proteome</keyword>
<proteinExistence type="predicted"/>
<evidence type="ECO:0000256" key="1">
    <source>
        <dbReference type="ARBA" id="ARBA00004141"/>
    </source>
</evidence>
<dbReference type="AlphaFoldDB" id="A0A078ARB3"/>
<dbReference type="PANTHER" id="PTHR22950">
    <property type="entry name" value="AMINO ACID TRANSPORTER"/>
    <property type="match status" value="1"/>
</dbReference>
<keyword evidence="4 5" id="KW-0472">Membrane</keyword>
<evidence type="ECO:0000313" key="8">
    <source>
        <dbReference type="Proteomes" id="UP000039865"/>
    </source>
</evidence>
<dbReference type="OMA" id="QEFDNEP"/>
<sequence>MIQTPTNLSKNLDKSKTQEQETLVSIDILLEMEKQVQESYENQPKSSNVQSYFNSVKIFLGNVFLTMPNVFSQTGWLGGVILYSFIAVLNTYTMNQMIWVGRVYSKKKNVHGLTTNVTSYTDLSYRIHGDNGKIFVIIFMFIAQLSCCIGYLYFVALNIDTIICDQTNGGFCDKKVLYKFLMLIPTIPISLIKTYTYLSYVSMVGILCAVTGGIMMIGYMGKELEDGTYVQEDMKLFDVSQFFGHIGIAMFIFEGNGVVLNLNHVAKNQKKYPSILTSAVVSVIIWYLIISCIGYSTFRGEVKEYVTSNLPISGFTILIYVLFSFNAIASYPVQILCAFEIVEDLKFFRQERDSKLVKNIKIYTERIAIIVVVTIVAVLVPKFVDFLNISGSVSSSVLGFILPPLYYFRCYGLVNLKWWDIAFNVFLILFGIFGGIYSLYTSIDNLING</sequence>
<dbReference type="GO" id="GO:0015179">
    <property type="term" value="F:L-amino acid transmembrane transporter activity"/>
    <property type="evidence" value="ECO:0007669"/>
    <property type="project" value="TreeGrafter"/>
</dbReference>
<feature type="transmembrane region" description="Helical" evidence="5">
    <location>
        <begin position="199"/>
        <end position="221"/>
    </location>
</feature>
<keyword evidence="2 5" id="KW-0812">Transmembrane</keyword>
<dbReference type="Proteomes" id="UP000039865">
    <property type="component" value="Unassembled WGS sequence"/>
</dbReference>
<feature type="transmembrane region" description="Helical" evidence="5">
    <location>
        <begin position="74"/>
        <end position="92"/>
    </location>
</feature>
<feature type="transmembrane region" description="Helical" evidence="5">
    <location>
        <begin position="274"/>
        <end position="297"/>
    </location>
</feature>
<feature type="transmembrane region" description="Helical" evidence="5">
    <location>
        <begin position="418"/>
        <end position="440"/>
    </location>
</feature>
<feature type="transmembrane region" description="Helical" evidence="5">
    <location>
        <begin position="317"/>
        <end position="342"/>
    </location>
</feature>
<evidence type="ECO:0000259" key="6">
    <source>
        <dbReference type="Pfam" id="PF01490"/>
    </source>
</evidence>
<reference evidence="7 8" key="1">
    <citation type="submission" date="2014-06" db="EMBL/GenBank/DDBJ databases">
        <authorList>
            <person name="Swart Estienne"/>
        </authorList>
    </citation>
    <scope>NUCLEOTIDE SEQUENCE [LARGE SCALE GENOMIC DNA]</scope>
    <source>
        <strain evidence="7 8">130c</strain>
    </source>
</reference>
<dbReference type="PANTHER" id="PTHR22950:SF349">
    <property type="entry name" value="AMINO ACID TRANSPORTER TRANSMEMBRANE DOMAIN-CONTAINING PROTEIN"/>
    <property type="match status" value="1"/>
</dbReference>
<dbReference type="OrthoDB" id="296408at2759"/>
<feature type="transmembrane region" description="Helical" evidence="5">
    <location>
        <begin position="363"/>
        <end position="380"/>
    </location>
</feature>
<protein>
    <recommendedName>
        <fullName evidence="6">Amino acid transporter transmembrane domain-containing protein</fullName>
    </recommendedName>
</protein>
<accession>A0A078ARB3</accession>
<dbReference type="Pfam" id="PF01490">
    <property type="entry name" value="Aa_trans"/>
    <property type="match status" value="1"/>
</dbReference>
<evidence type="ECO:0000256" key="3">
    <source>
        <dbReference type="ARBA" id="ARBA00022989"/>
    </source>
</evidence>
<dbReference type="InParanoid" id="A0A078ARB3"/>
<dbReference type="GO" id="GO:0005774">
    <property type="term" value="C:vacuolar membrane"/>
    <property type="evidence" value="ECO:0007669"/>
    <property type="project" value="TreeGrafter"/>
</dbReference>
<feature type="transmembrane region" description="Helical" evidence="5">
    <location>
        <begin position="241"/>
        <end position="262"/>
    </location>
</feature>
<name>A0A078ARB3_STYLE</name>
<keyword evidence="3 5" id="KW-1133">Transmembrane helix</keyword>
<evidence type="ECO:0000256" key="5">
    <source>
        <dbReference type="SAM" id="Phobius"/>
    </source>
</evidence>
<gene>
    <name evidence="7" type="primary">Contig12708.g13560</name>
    <name evidence="7" type="ORF">STYLEM_14049</name>
</gene>